<evidence type="ECO:0000313" key="12">
    <source>
        <dbReference type="Proteomes" id="UP000594261"/>
    </source>
</evidence>
<dbReference type="PROSITE" id="PS00153">
    <property type="entry name" value="ATPASE_GAMMA"/>
    <property type="match status" value="1"/>
</dbReference>
<dbReference type="GO" id="GO:0046933">
    <property type="term" value="F:proton-transporting ATP synthase activity, rotational mechanism"/>
    <property type="evidence" value="ECO:0007669"/>
    <property type="project" value="InterPro"/>
</dbReference>
<comment type="similarity">
    <text evidence="2">Belongs to the ATPase gamma chain family.</text>
</comment>
<keyword evidence="6" id="KW-0406">Ion transport</keyword>
<dbReference type="FunFam" id="1.10.287.80:FF:000001">
    <property type="entry name" value="ATP synthase gamma chain"/>
    <property type="match status" value="1"/>
</dbReference>
<reference evidence="11" key="2">
    <citation type="submission" date="2021-01" db="UniProtKB">
        <authorList>
            <consortium name="EnsemblPlants"/>
        </authorList>
    </citation>
    <scope>IDENTIFICATION</scope>
</reference>
<dbReference type="PRINTS" id="PR00126">
    <property type="entry name" value="ATPASEGAMMA"/>
</dbReference>
<keyword evidence="7" id="KW-0472">Membrane</keyword>
<dbReference type="PANTHER" id="PTHR11693:SF22">
    <property type="entry name" value="ATP SYNTHASE SUBUNIT GAMMA, MITOCHONDRIAL"/>
    <property type="match status" value="1"/>
</dbReference>
<evidence type="ECO:0000256" key="5">
    <source>
        <dbReference type="ARBA" id="ARBA00022781"/>
    </source>
</evidence>
<dbReference type="SUPFAM" id="SSF52943">
    <property type="entry name" value="ATP synthase (F1-ATPase), gamma subunit"/>
    <property type="match status" value="1"/>
</dbReference>
<evidence type="ECO:0000256" key="8">
    <source>
        <dbReference type="ARBA" id="ARBA00023196"/>
    </source>
</evidence>
<dbReference type="InterPro" id="IPR000131">
    <property type="entry name" value="ATP_synth_F1_gsu"/>
</dbReference>
<keyword evidence="12" id="KW-1185">Reference proteome</keyword>
<dbReference type="PANTHER" id="PTHR11693">
    <property type="entry name" value="ATP SYNTHASE GAMMA CHAIN"/>
    <property type="match status" value="1"/>
</dbReference>
<dbReference type="EnsemblPlants" id="QL10p019482:mrna">
    <property type="protein sequence ID" value="QL10p019482:mrna"/>
    <property type="gene ID" value="QL10p019482"/>
</dbReference>
<evidence type="ECO:0000256" key="3">
    <source>
        <dbReference type="ARBA" id="ARBA00020843"/>
    </source>
</evidence>
<protein>
    <recommendedName>
        <fullName evidence="3">ATP synthase subunit gamma, mitochondrial</fullName>
    </recommendedName>
    <alternativeName>
        <fullName evidence="10">F-ATPase gamma subunit</fullName>
    </alternativeName>
</protein>
<dbReference type="Proteomes" id="UP000594261">
    <property type="component" value="Chromosome 10"/>
</dbReference>
<evidence type="ECO:0000256" key="1">
    <source>
        <dbReference type="ARBA" id="ARBA00004170"/>
    </source>
</evidence>
<dbReference type="InterPro" id="IPR023632">
    <property type="entry name" value="ATP_synth_F1_gsu_CS"/>
</dbReference>
<comment type="subcellular location">
    <subcellularLocation>
        <location evidence="1">Membrane</location>
        <topology evidence="1">Peripheral membrane protein</topology>
    </subcellularLocation>
</comment>
<keyword evidence="8" id="KW-0139">CF(1)</keyword>
<dbReference type="GO" id="GO:0045259">
    <property type="term" value="C:proton-transporting ATP synthase complex"/>
    <property type="evidence" value="ECO:0007669"/>
    <property type="project" value="UniProtKB-KW"/>
</dbReference>
<name>A0A7N2MP99_QUELO</name>
<evidence type="ECO:0000256" key="7">
    <source>
        <dbReference type="ARBA" id="ARBA00023136"/>
    </source>
</evidence>
<dbReference type="Gene3D" id="1.10.287.80">
    <property type="entry name" value="ATP synthase, gamma subunit, helix hairpin domain"/>
    <property type="match status" value="1"/>
</dbReference>
<organism evidence="11 12">
    <name type="scientific">Quercus lobata</name>
    <name type="common">Valley oak</name>
    <dbReference type="NCBI Taxonomy" id="97700"/>
    <lineage>
        <taxon>Eukaryota</taxon>
        <taxon>Viridiplantae</taxon>
        <taxon>Streptophyta</taxon>
        <taxon>Embryophyta</taxon>
        <taxon>Tracheophyta</taxon>
        <taxon>Spermatophyta</taxon>
        <taxon>Magnoliopsida</taxon>
        <taxon>eudicotyledons</taxon>
        <taxon>Gunneridae</taxon>
        <taxon>Pentapetalae</taxon>
        <taxon>rosids</taxon>
        <taxon>fabids</taxon>
        <taxon>Fagales</taxon>
        <taxon>Fagaceae</taxon>
        <taxon>Quercus</taxon>
    </lineage>
</organism>
<sequence>MTGNLVMVSPLLFADDTLIFCDADPKQIASLRAILARFEEVSGLRINLGKSELVPIGVVHNMDVLVGMLGCRQSSLPLRYLGLPLGAKFKELSIWNPILEKMERRSVRWKRLYLSKGDKVTLIKSTLSSLPTYFLSLLPLPGKVANRMEKLQRDFLWSGKWLWRYGMETDALWRRVIEVKYGNDWGGWCTKKVTGVYGVSLWRHIRSGWMNFSKLLLYDVRDGTGVKFWKYVWCGDRTLQEAFPELYCISRTKDSSVAEAMCWFGGRIHWDAKFRCPPQDWKQKSFDLFMDMVYSSTVRGLGPNRVCWKPARSRGFEVKGFYLSFYPPTLLSFPWRMIWQSKLPPSEFLLAIRSPLILMICFLLMKNPMVSVLADDILKNVEYDALRIVFNKFHSVVSFPPTVATILSPETVERESESGGNLGELDSYEIEGGETKGEILQNLAEFQFSCVMFNAVLENACSEQGARMSAMDSSSRNAGEMLDRLTLTYNRTRQASITTELIEIISGASALKG</sequence>
<dbReference type="Pfam" id="PF00231">
    <property type="entry name" value="ATP-synt"/>
    <property type="match status" value="1"/>
</dbReference>
<dbReference type="GO" id="GO:0005739">
    <property type="term" value="C:mitochondrion"/>
    <property type="evidence" value="ECO:0007669"/>
    <property type="project" value="UniProtKB-ARBA"/>
</dbReference>
<reference evidence="11 12" key="1">
    <citation type="journal article" date="2016" name="G3 (Bethesda)">
        <title>First Draft Assembly and Annotation of the Genome of a California Endemic Oak Quercus lobata Nee (Fagaceae).</title>
        <authorList>
            <person name="Sork V.L."/>
            <person name="Fitz-Gibbon S.T."/>
            <person name="Puiu D."/>
            <person name="Crepeau M."/>
            <person name="Gugger P.F."/>
            <person name="Sherman R."/>
            <person name="Stevens K."/>
            <person name="Langley C.H."/>
            <person name="Pellegrini M."/>
            <person name="Salzberg S.L."/>
        </authorList>
    </citation>
    <scope>NUCLEOTIDE SEQUENCE [LARGE SCALE GENOMIC DNA]</scope>
    <source>
        <strain evidence="11 12">cv. SW786</strain>
    </source>
</reference>
<accession>A0A7N2MP99</accession>
<dbReference type="EMBL" id="LRBV02000010">
    <property type="status" value="NOT_ANNOTATED_CDS"/>
    <property type="molecule type" value="Genomic_DNA"/>
</dbReference>
<keyword evidence="5" id="KW-0375">Hydrogen ion transport</keyword>
<dbReference type="CDD" id="cd12151">
    <property type="entry name" value="F1-ATPase_gamma"/>
    <property type="match status" value="1"/>
</dbReference>
<dbReference type="Gramene" id="QL10p019482:mrna">
    <property type="protein sequence ID" value="QL10p019482:mrna"/>
    <property type="gene ID" value="QL10p019482"/>
</dbReference>
<dbReference type="AlphaFoldDB" id="A0A7N2MP99"/>
<evidence type="ECO:0000256" key="9">
    <source>
        <dbReference type="ARBA" id="ARBA00023310"/>
    </source>
</evidence>
<keyword evidence="4" id="KW-0813">Transport</keyword>
<evidence type="ECO:0000256" key="4">
    <source>
        <dbReference type="ARBA" id="ARBA00022448"/>
    </source>
</evidence>
<evidence type="ECO:0000313" key="11">
    <source>
        <dbReference type="EnsemblPlants" id="QL10p019482:mrna"/>
    </source>
</evidence>
<dbReference type="Gene3D" id="3.40.1380.10">
    <property type="match status" value="1"/>
</dbReference>
<evidence type="ECO:0000256" key="6">
    <source>
        <dbReference type="ARBA" id="ARBA00023065"/>
    </source>
</evidence>
<dbReference type="InParanoid" id="A0A7N2MP99"/>
<keyword evidence="9" id="KW-0066">ATP synthesis</keyword>
<evidence type="ECO:0000256" key="10">
    <source>
        <dbReference type="ARBA" id="ARBA00031066"/>
    </source>
</evidence>
<evidence type="ECO:0000256" key="2">
    <source>
        <dbReference type="ARBA" id="ARBA00007681"/>
    </source>
</evidence>
<dbReference type="InterPro" id="IPR035968">
    <property type="entry name" value="ATP_synth_F1_ATPase_gsu"/>
</dbReference>
<proteinExistence type="inferred from homology"/>